<dbReference type="InterPro" id="IPR027417">
    <property type="entry name" value="P-loop_NTPase"/>
</dbReference>
<comment type="subcellular location">
    <subcellularLocation>
        <location evidence="6">Cytoplasm</location>
    </subcellularLocation>
</comment>
<keyword evidence="1 6" id="KW-0963">Cytoplasm</keyword>
<name>A0A158ERH7_CABSO</name>
<dbReference type="InterPro" id="IPR003395">
    <property type="entry name" value="RecF/RecN/SMC_N"/>
</dbReference>
<evidence type="ECO:0000313" key="10">
    <source>
        <dbReference type="Proteomes" id="UP000054893"/>
    </source>
</evidence>
<evidence type="ECO:0000256" key="1">
    <source>
        <dbReference type="ARBA" id="ARBA00022490"/>
    </source>
</evidence>
<dbReference type="PIRSF" id="PIRSF005719">
    <property type="entry name" value="SMC"/>
    <property type="match status" value="1"/>
</dbReference>
<evidence type="ECO:0000256" key="2">
    <source>
        <dbReference type="ARBA" id="ARBA00022741"/>
    </source>
</evidence>
<comment type="domain">
    <text evidence="6">Contains large globular domains required for ATP hydrolysis at each terminus and a third globular domain forming a flexible hinge near the middle of the molecule. These domains are separated by coiled-coil structures.</text>
</comment>
<dbReference type="Proteomes" id="UP000054893">
    <property type="component" value="Unassembled WGS sequence"/>
</dbReference>
<keyword evidence="5 6" id="KW-0238">DNA-binding</keyword>
<dbReference type="SUPFAM" id="SSF52540">
    <property type="entry name" value="P-loop containing nucleoside triphosphate hydrolases"/>
    <property type="match status" value="1"/>
</dbReference>
<evidence type="ECO:0000256" key="5">
    <source>
        <dbReference type="ARBA" id="ARBA00023125"/>
    </source>
</evidence>
<feature type="binding site" evidence="6">
    <location>
        <begin position="93"/>
        <end position="100"/>
    </location>
    <ligand>
        <name>ATP</name>
        <dbReference type="ChEBI" id="CHEBI:30616"/>
    </ligand>
</feature>
<sequence>MLGVVGKVVEQARRGSTRINGPDPHRPSVFDRRLMPSAARTCVHTRFAGPFPAFIPISDIAVRLTSIKLAGFKSFVDPTHFQVPGQLVGVVGPNGCGKSNIIDAVRWVLGESRASELRGESMQDVIFNGSTARKPGSRASVELIFDNADGRAAGQWGTYAEIAVKRVLTRDGTSSYYINNLPARRRDIQDIFLGTGLGPRAYAIIGQGMIARIIEAKPEELRVFLEEAAGVSKYKERRRETENRLHDTRENLTRVEDIVRELSANLEKLEAQAVVATKYKTLQAEGEEKQRLLWLLRKNEAGNESARQQRAISDAQIELEAQTAKLREVEAQLETLRVAHYSASDAMQGAQGALYEANSEVSKLEAEIRFIVESRNRVQAQIAALTAQREQWQMQAEKARGEIDEAEEALAVGEEKAAIAQETAAAKQDELPALEARFRDAQNELNDERATIARTEQALKLEAAHQRNADQQLQQLQQRHERLKGEAGGLDAPDEAQLEELRMQMAEHEEILAEAQARLADAQDTVPRLDGERRAAQEKVQAESAHIHQLEARLAALKQLQENVQTEGKIQPWLDKHELGSLPRLWKKLHVEAGWETALESVLRERIAALEVSNLDWVKAFATDAPPAKLAFYAPPNAGRPHEAPAGLRPLLALIRIDDAGLRAVLTDWLGQMFVADDIAQALSSRAQLPDGGAFVVKAGHVVTRVGVQLYAADSEQAGMLARQHEIENLTRQVRAQALLADEAKAAAVRAEAAHTQASGALGEARSAAERATQRVHALQMDVLKLTQAHDRYMQRSTQIREELAEITAQIDEQRALRAESEANFERHDGELAELQARFEDHQLAFEALDEALTDCRQEARDLERAATDATFAARGLAAKIEEYRRNIETAKEQSERVAGALEDARAELETINEQTAHTGLQDALELRAAKEEALQSARIELDDLTARLRQADELRLIAERSLQPLRDKIGELQLKEQAARISGEQFVEQLAAAGVDEAELQAKLTPDMKPSYLQGEVTRLNNAITALGAVNMAALDELAAATERKSFLDSQSADLNDAIGTLEDAIHKIDQETRSLLQGTFDEVNRHFGELFPRLFGGGQAKLVMTGDEILDAGVQVLAQPPGKKNSTIHLLSGGEKALTATALVFAMFQLNPAPFCLLDEVDAPLDDANTERFANLVRAMSEKTQFLFISHNKIAMEMAQQLIGVTMQEQGVSRIVAVDMESAAGFAQNA</sequence>
<gene>
    <name evidence="6" type="primary">smc</name>
    <name evidence="9" type="ORF">AWB64_00250</name>
</gene>
<dbReference type="NCBIfam" id="TIGR02168">
    <property type="entry name" value="SMC_prok_B"/>
    <property type="match status" value="1"/>
</dbReference>
<dbReference type="GO" id="GO:0007059">
    <property type="term" value="P:chromosome segregation"/>
    <property type="evidence" value="ECO:0007669"/>
    <property type="project" value="UniProtKB-UniRule"/>
</dbReference>
<dbReference type="InterPro" id="IPR024704">
    <property type="entry name" value="SMC"/>
</dbReference>
<proteinExistence type="inferred from homology"/>
<dbReference type="InterPro" id="IPR010935">
    <property type="entry name" value="SMC_hinge"/>
</dbReference>
<dbReference type="GO" id="GO:0016887">
    <property type="term" value="F:ATP hydrolysis activity"/>
    <property type="evidence" value="ECO:0007669"/>
    <property type="project" value="InterPro"/>
</dbReference>
<organism evidence="9 10">
    <name type="scientific">Caballeronia sordidicola</name>
    <name type="common">Burkholderia sordidicola</name>
    <dbReference type="NCBI Taxonomy" id="196367"/>
    <lineage>
        <taxon>Bacteria</taxon>
        <taxon>Pseudomonadati</taxon>
        <taxon>Pseudomonadota</taxon>
        <taxon>Betaproteobacteria</taxon>
        <taxon>Burkholderiales</taxon>
        <taxon>Burkholderiaceae</taxon>
        <taxon>Caballeronia</taxon>
    </lineage>
</organism>
<dbReference type="SUPFAM" id="SSF75553">
    <property type="entry name" value="Smc hinge domain"/>
    <property type="match status" value="1"/>
</dbReference>
<evidence type="ECO:0000256" key="3">
    <source>
        <dbReference type="ARBA" id="ARBA00022840"/>
    </source>
</evidence>
<dbReference type="Pfam" id="PF02463">
    <property type="entry name" value="SMC_N"/>
    <property type="match status" value="1"/>
</dbReference>
<dbReference type="GO" id="GO:0005694">
    <property type="term" value="C:chromosome"/>
    <property type="evidence" value="ECO:0007669"/>
    <property type="project" value="InterPro"/>
</dbReference>
<reference evidence="9 10" key="1">
    <citation type="submission" date="2016-01" db="EMBL/GenBank/DDBJ databases">
        <authorList>
            <person name="Oliw E.H."/>
        </authorList>
    </citation>
    <scope>NUCLEOTIDE SEQUENCE [LARGE SCALE GENOMIC DNA]</scope>
    <source>
        <strain evidence="9">LMG 22029</strain>
    </source>
</reference>
<dbReference type="InterPro" id="IPR036277">
    <property type="entry name" value="SMC_hinge_sf"/>
</dbReference>
<protein>
    <recommendedName>
        <fullName evidence="6">Chromosome partition protein Smc</fullName>
    </recommendedName>
</protein>
<dbReference type="GO" id="GO:0007062">
    <property type="term" value="P:sister chromatid cohesion"/>
    <property type="evidence" value="ECO:0007669"/>
    <property type="project" value="InterPro"/>
</dbReference>
<evidence type="ECO:0000256" key="6">
    <source>
        <dbReference type="HAMAP-Rule" id="MF_01894"/>
    </source>
</evidence>
<dbReference type="GO" id="GO:0005737">
    <property type="term" value="C:cytoplasm"/>
    <property type="evidence" value="ECO:0007669"/>
    <property type="project" value="UniProtKB-SubCell"/>
</dbReference>
<dbReference type="HAMAP" id="MF_01894">
    <property type="entry name" value="Smc_prok"/>
    <property type="match status" value="1"/>
</dbReference>
<dbReference type="GO" id="GO:0030261">
    <property type="term" value="P:chromosome condensation"/>
    <property type="evidence" value="ECO:0007669"/>
    <property type="project" value="InterPro"/>
</dbReference>
<evidence type="ECO:0000313" key="9">
    <source>
        <dbReference type="EMBL" id="SAL10188.1"/>
    </source>
</evidence>
<dbReference type="AlphaFoldDB" id="A0A158ERH7"/>
<comment type="subunit">
    <text evidence="6">Homodimer.</text>
</comment>
<feature type="region of interest" description="Disordered" evidence="7">
    <location>
        <begin position="465"/>
        <end position="492"/>
    </location>
</feature>
<dbReference type="PANTHER" id="PTHR43977">
    <property type="entry name" value="STRUCTURAL MAINTENANCE OF CHROMOSOMES PROTEIN 3"/>
    <property type="match status" value="1"/>
</dbReference>
<comment type="function">
    <text evidence="6">Required for chromosome condensation and partitioning.</text>
</comment>
<dbReference type="EMBL" id="FCOC02000001">
    <property type="protein sequence ID" value="SAL10188.1"/>
    <property type="molecule type" value="Genomic_DNA"/>
</dbReference>
<evidence type="ECO:0000256" key="7">
    <source>
        <dbReference type="SAM" id="MobiDB-lite"/>
    </source>
</evidence>
<accession>A0A158ERH7</accession>
<dbReference type="GO" id="GO:0005524">
    <property type="term" value="F:ATP binding"/>
    <property type="evidence" value="ECO:0007669"/>
    <property type="project" value="UniProtKB-UniRule"/>
</dbReference>
<keyword evidence="4 6" id="KW-0175">Coiled coil</keyword>
<evidence type="ECO:0000256" key="4">
    <source>
        <dbReference type="ARBA" id="ARBA00023054"/>
    </source>
</evidence>
<dbReference type="CDD" id="cd03278">
    <property type="entry name" value="ABC_SMC_barmotin"/>
    <property type="match status" value="2"/>
</dbReference>
<dbReference type="GO" id="GO:0003677">
    <property type="term" value="F:DNA binding"/>
    <property type="evidence" value="ECO:0007669"/>
    <property type="project" value="UniProtKB-UniRule"/>
</dbReference>
<dbReference type="Gene3D" id="3.40.50.300">
    <property type="entry name" value="P-loop containing nucleotide triphosphate hydrolases"/>
    <property type="match status" value="2"/>
</dbReference>
<comment type="similarity">
    <text evidence="6">Belongs to the SMC family.</text>
</comment>
<dbReference type="InterPro" id="IPR011890">
    <property type="entry name" value="SMC_prok"/>
</dbReference>
<dbReference type="Pfam" id="PF06470">
    <property type="entry name" value="SMC_hinge"/>
    <property type="match status" value="1"/>
</dbReference>
<feature type="coiled-coil region" evidence="6">
    <location>
        <begin position="231"/>
        <end position="279"/>
    </location>
</feature>
<keyword evidence="2 6" id="KW-0547">Nucleotide-binding</keyword>
<keyword evidence="3 6" id="KW-0067">ATP-binding</keyword>
<feature type="domain" description="SMC hinge" evidence="8">
    <location>
        <begin position="579"/>
        <end position="686"/>
    </location>
</feature>
<feature type="coiled-coil region" evidence="6">
    <location>
        <begin position="797"/>
        <end position="955"/>
    </location>
</feature>
<dbReference type="GO" id="GO:0006260">
    <property type="term" value="P:DNA replication"/>
    <property type="evidence" value="ECO:0007669"/>
    <property type="project" value="UniProtKB-UniRule"/>
</dbReference>
<evidence type="ECO:0000259" key="8">
    <source>
        <dbReference type="SMART" id="SM00968"/>
    </source>
</evidence>
<dbReference type="SMART" id="SM00968">
    <property type="entry name" value="SMC_hinge"/>
    <property type="match status" value="1"/>
</dbReference>